<comment type="subcellular location">
    <subcellularLocation>
        <location evidence="1">Nucleus</location>
    </subcellularLocation>
</comment>
<evidence type="ECO:0000256" key="5">
    <source>
        <dbReference type="ARBA" id="ARBA00023242"/>
    </source>
</evidence>
<evidence type="ECO:0000256" key="3">
    <source>
        <dbReference type="ARBA" id="ARBA00023125"/>
    </source>
</evidence>
<protein>
    <recommendedName>
        <fullName evidence="9">TF-B3 domain-containing protein</fullName>
    </recommendedName>
</protein>
<reference evidence="7 8" key="1">
    <citation type="journal article" date="2023" name="Plants (Basel)">
        <title>Bridging the Gap: Combining Genomics and Transcriptomics Approaches to Understand Stylosanthes scabra, an Orphan Legume from the Brazilian Caatinga.</title>
        <authorList>
            <person name="Ferreira-Neto J.R.C."/>
            <person name="da Silva M.D."/>
            <person name="Binneck E."/>
            <person name="de Melo N.F."/>
            <person name="da Silva R.H."/>
            <person name="de Melo A.L.T.M."/>
            <person name="Pandolfi V."/>
            <person name="Bustamante F.O."/>
            <person name="Brasileiro-Vidal A.C."/>
            <person name="Benko-Iseppon A.M."/>
        </authorList>
    </citation>
    <scope>NUCLEOTIDE SEQUENCE [LARGE SCALE GENOMIC DNA]</scope>
    <source>
        <tissue evidence="7">Leaves</tissue>
    </source>
</reference>
<evidence type="ECO:0000256" key="1">
    <source>
        <dbReference type="ARBA" id="ARBA00004123"/>
    </source>
</evidence>
<keyword evidence="4" id="KW-0804">Transcription</keyword>
<keyword evidence="5" id="KW-0539">Nucleus</keyword>
<organism evidence="7 8">
    <name type="scientific">Stylosanthes scabra</name>
    <dbReference type="NCBI Taxonomy" id="79078"/>
    <lineage>
        <taxon>Eukaryota</taxon>
        <taxon>Viridiplantae</taxon>
        <taxon>Streptophyta</taxon>
        <taxon>Embryophyta</taxon>
        <taxon>Tracheophyta</taxon>
        <taxon>Spermatophyta</taxon>
        <taxon>Magnoliopsida</taxon>
        <taxon>eudicotyledons</taxon>
        <taxon>Gunneridae</taxon>
        <taxon>Pentapetalae</taxon>
        <taxon>rosids</taxon>
        <taxon>fabids</taxon>
        <taxon>Fabales</taxon>
        <taxon>Fabaceae</taxon>
        <taxon>Papilionoideae</taxon>
        <taxon>50 kb inversion clade</taxon>
        <taxon>dalbergioids sensu lato</taxon>
        <taxon>Dalbergieae</taxon>
        <taxon>Pterocarpus clade</taxon>
        <taxon>Stylosanthes</taxon>
    </lineage>
</organism>
<keyword evidence="3" id="KW-0238">DNA-binding</keyword>
<accession>A0ABU6TEL3</accession>
<dbReference type="SUPFAM" id="SSF101936">
    <property type="entry name" value="DNA-binding pseudobarrel domain"/>
    <property type="match status" value="1"/>
</dbReference>
<feature type="region of interest" description="Disordered" evidence="6">
    <location>
        <begin position="148"/>
        <end position="170"/>
    </location>
</feature>
<evidence type="ECO:0000313" key="8">
    <source>
        <dbReference type="Proteomes" id="UP001341840"/>
    </source>
</evidence>
<evidence type="ECO:0000256" key="2">
    <source>
        <dbReference type="ARBA" id="ARBA00023015"/>
    </source>
</evidence>
<keyword evidence="2" id="KW-0805">Transcription regulation</keyword>
<proteinExistence type="predicted"/>
<dbReference type="EMBL" id="JASCZI010090851">
    <property type="protein sequence ID" value="MED6147162.1"/>
    <property type="molecule type" value="Genomic_DNA"/>
</dbReference>
<sequence length="361" mass="40508">MTTLNSTQKNASHIDKELDGLVFYVEVNPALSMNESMLIVDARRNRVQVRIMKGFCSAHIVDGIESLVALYRLHSGGTMKLRFLPKQVFIVIKIRDRKMHSLPILYQNYHAMLVGPSIFKEKQPSIEEIFFGKVETLQSKTYKRPNLQTENGVKAANEEGHDESDPLLTLSLGPPSRARKLLENATEKSIRIGSPVKIPSSNNMVHGILSSARNIPVNLNLNDPPVLTLGLTQNDFTPAEVELPKPPIHPGVLVGSDNGLIVSYEYILLPSDIHATSLVLDSTFAVRAFPSQRDYVRVIYEGRRGYNMALRWTVEHRCFAVELTNGWDALVMENMLIAGCKLSFTVNKFNETTMFIRMLSS</sequence>
<evidence type="ECO:0000313" key="7">
    <source>
        <dbReference type="EMBL" id="MED6147162.1"/>
    </source>
</evidence>
<name>A0ABU6TEL3_9FABA</name>
<evidence type="ECO:0000256" key="6">
    <source>
        <dbReference type="SAM" id="MobiDB-lite"/>
    </source>
</evidence>
<dbReference type="InterPro" id="IPR015300">
    <property type="entry name" value="DNA-bd_pseudobarrel_sf"/>
</dbReference>
<evidence type="ECO:0008006" key="9">
    <source>
        <dbReference type="Google" id="ProtNLM"/>
    </source>
</evidence>
<comment type="caution">
    <text evidence="7">The sequence shown here is derived from an EMBL/GenBank/DDBJ whole genome shotgun (WGS) entry which is preliminary data.</text>
</comment>
<gene>
    <name evidence="7" type="ORF">PIB30_041491</name>
</gene>
<evidence type="ECO:0000256" key="4">
    <source>
        <dbReference type="ARBA" id="ARBA00023163"/>
    </source>
</evidence>
<dbReference type="Proteomes" id="UP001341840">
    <property type="component" value="Unassembled WGS sequence"/>
</dbReference>
<keyword evidence="8" id="KW-1185">Reference proteome</keyword>